<dbReference type="Proteomes" id="UP000186228">
    <property type="component" value="Unassembled WGS sequence"/>
</dbReference>
<dbReference type="RefSeq" id="WP_075850997.1">
    <property type="nucleotide sequence ID" value="NZ_FMAC01000001.1"/>
</dbReference>
<dbReference type="EMBL" id="FMAC01000001">
    <property type="protein sequence ID" value="SCB09297.1"/>
    <property type="molecule type" value="Genomic_DNA"/>
</dbReference>
<reference evidence="2" key="1">
    <citation type="submission" date="2016-08" db="EMBL/GenBank/DDBJ databases">
        <authorList>
            <person name="Varghese N."/>
            <person name="Submissions Spin"/>
        </authorList>
    </citation>
    <scope>NUCLEOTIDE SEQUENCE [LARGE SCALE GENOMIC DNA]</scope>
    <source>
        <strain evidence="2">CCBAU 57015</strain>
    </source>
</reference>
<proteinExistence type="predicted"/>
<evidence type="ECO:0000313" key="2">
    <source>
        <dbReference type="Proteomes" id="UP000186228"/>
    </source>
</evidence>
<sequence>MKALVRFKTILTLWLLSRVILLLNRVSPLPGIERSGGAKAESQTVKPAVRARYGHLTLLNFERSGSSPGDAADDA</sequence>
<name>A0A1C3U1F7_9HYPH</name>
<organism evidence="1 2">
    <name type="scientific">Rhizobium hainanense</name>
    <dbReference type="NCBI Taxonomy" id="52131"/>
    <lineage>
        <taxon>Bacteria</taxon>
        <taxon>Pseudomonadati</taxon>
        <taxon>Pseudomonadota</taxon>
        <taxon>Alphaproteobacteria</taxon>
        <taxon>Hyphomicrobiales</taxon>
        <taxon>Rhizobiaceae</taxon>
        <taxon>Rhizobium/Agrobacterium group</taxon>
        <taxon>Rhizobium</taxon>
    </lineage>
</organism>
<dbReference type="AlphaFoldDB" id="A0A1C3U1F7"/>
<evidence type="ECO:0000313" key="1">
    <source>
        <dbReference type="EMBL" id="SCB09297.1"/>
    </source>
</evidence>
<gene>
    <name evidence="1" type="ORF">GA0061100_101467</name>
</gene>
<protein>
    <submittedName>
        <fullName evidence="1">Uncharacterized protein</fullName>
    </submittedName>
</protein>
<accession>A0A1C3U1F7</accession>
<keyword evidence="2" id="KW-1185">Reference proteome</keyword>
<dbReference type="OrthoDB" id="8385153at2"/>
<dbReference type="STRING" id="52131.GA0061100_101467"/>